<keyword evidence="2" id="KW-1185">Reference proteome</keyword>
<dbReference type="AlphaFoldDB" id="A0A0W0W5B8"/>
<reference evidence="1 2" key="1">
    <citation type="submission" date="2015-11" db="EMBL/GenBank/DDBJ databases">
        <title>Genomic analysis of 38 Legionella species identifies large and diverse effector repertoires.</title>
        <authorList>
            <person name="Burstein D."/>
            <person name="Amaro F."/>
            <person name="Zusman T."/>
            <person name="Lifshitz Z."/>
            <person name="Cohen O."/>
            <person name="Gilbert J.A."/>
            <person name="Pupko T."/>
            <person name="Shuman H.A."/>
            <person name="Segal G."/>
        </authorList>
    </citation>
    <scope>NUCLEOTIDE SEQUENCE [LARGE SCALE GENOMIC DNA]</scope>
    <source>
        <strain evidence="1 2">PX-1-G2-E2</strain>
    </source>
</reference>
<dbReference type="Proteomes" id="UP000054908">
    <property type="component" value="Unassembled WGS sequence"/>
</dbReference>
<name>A0A0W0W5B8_9GAMM</name>
<dbReference type="EMBL" id="LNYL01000033">
    <property type="protein sequence ID" value="KTD27078.1"/>
    <property type="molecule type" value="Genomic_DNA"/>
</dbReference>
<gene>
    <name evidence="1" type="ORF">Lmac_1326</name>
</gene>
<sequence>MAIINGNRSTKKEKIKAEISVDILKQIEQYCAWAKIDDVGYFIEEAAYFVFAKDKEWKQYQKSLKRAAKETA</sequence>
<protein>
    <submittedName>
        <fullName evidence="1">Uncharacterized protein</fullName>
    </submittedName>
</protein>
<accession>A0A0W0W5B8</accession>
<evidence type="ECO:0000313" key="2">
    <source>
        <dbReference type="Proteomes" id="UP000054908"/>
    </source>
</evidence>
<dbReference type="OrthoDB" id="5641080at2"/>
<dbReference type="RefSeq" id="WP_058452104.1">
    <property type="nucleotide sequence ID" value="NZ_CAAAIB010000009.1"/>
</dbReference>
<organism evidence="1 2">
    <name type="scientific">Legionella maceachernii</name>
    <dbReference type="NCBI Taxonomy" id="466"/>
    <lineage>
        <taxon>Bacteria</taxon>
        <taxon>Pseudomonadati</taxon>
        <taxon>Pseudomonadota</taxon>
        <taxon>Gammaproteobacteria</taxon>
        <taxon>Legionellales</taxon>
        <taxon>Legionellaceae</taxon>
        <taxon>Legionella</taxon>
    </lineage>
</organism>
<dbReference type="STRING" id="466.Lmac_1326"/>
<dbReference type="PATRIC" id="fig|466.6.peg.1403"/>
<evidence type="ECO:0000313" key="1">
    <source>
        <dbReference type="EMBL" id="KTD27078.1"/>
    </source>
</evidence>
<comment type="caution">
    <text evidence="1">The sequence shown here is derived from an EMBL/GenBank/DDBJ whole genome shotgun (WGS) entry which is preliminary data.</text>
</comment>
<proteinExistence type="predicted"/>